<accession>A0A1R2BA48</accession>
<evidence type="ECO:0000313" key="2">
    <source>
        <dbReference type="Proteomes" id="UP000187209"/>
    </source>
</evidence>
<proteinExistence type="predicted"/>
<sequence length="204" mass="23717">MIQFKYAYDVNKKNRSGILEAKLSSTSRKTYKVSRQDIRFSNSVEVEGKNLSFKGLKARKKPGVSQLMVSKSRILHGFFYKNSMKDLEKQYRIRDYMEKYCDGESMSISSLLSVPKRSWGSQGIRREKKAVFVVRKKKDIQGFDYGNRIESIGCSRVRLTNLSEDFDLPTRIESIGCSRVRLTNLSEDFDLPTPVFKPRYVNYM</sequence>
<reference evidence="1 2" key="1">
    <citation type="submission" date="2016-11" db="EMBL/GenBank/DDBJ databases">
        <title>The macronuclear genome of Stentor coeruleus: a giant cell with tiny introns.</title>
        <authorList>
            <person name="Slabodnick M."/>
            <person name="Ruby J.G."/>
            <person name="Reiff S.B."/>
            <person name="Swart E.C."/>
            <person name="Gosai S."/>
            <person name="Prabakaran S."/>
            <person name="Witkowska E."/>
            <person name="Larue G.E."/>
            <person name="Fisher S."/>
            <person name="Freeman R.M."/>
            <person name="Gunawardena J."/>
            <person name="Chu W."/>
            <person name="Stover N.A."/>
            <person name="Gregory B.D."/>
            <person name="Nowacki M."/>
            <person name="Derisi J."/>
            <person name="Roy S.W."/>
            <person name="Marshall W.F."/>
            <person name="Sood P."/>
        </authorList>
    </citation>
    <scope>NUCLEOTIDE SEQUENCE [LARGE SCALE GENOMIC DNA]</scope>
    <source>
        <strain evidence="1">WM001</strain>
    </source>
</reference>
<dbReference type="AlphaFoldDB" id="A0A1R2BA48"/>
<evidence type="ECO:0000313" key="1">
    <source>
        <dbReference type="EMBL" id="OMJ73565.1"/>
    </source>
</evidence>
<gene>
    <name evidence="1" type="ORF">SteCoe_27730</name>
</gene>
<dbReference type="EMBL" id="MPUH01000813">
    <property type="protein sequence ID" value="OMJ73565.1"/>
    <property type="molecule type" value="Genomic_DNA"/>
</dbReference>
<dbReference type="Proteomes" id="UP000187209">
    <property type="component" value="Unassembled WGS sequence"/>
</dbReference>
<organism evidence="1 2">
    <name type="scientific">Stentor coeruleus</name>
    <dbReference type="NCBI Taxonomy" id="5963"/>
    <lineage>
        <taxon>Eukaryota</taxon>
        <taxon>Sar</taxon>
        <taxon>Alveolata</taxon>
        <taxon>Ciliophora</taxon>
        <taxon>Postciliodesmatophora</taxon>
        <taxon>Heterotrichea</taxon>
        <taxon>Heterotrichida</taxon>
        <taxon>Stentoridae</taxon>
        <taxon>Stentor</taxon>
    </lineage>
</organism>
<protein>
    <submittedName>
        <fullName evidence="1">Uncharacterized protein</fullName>
    </submittedName>
</protein>
<keyword evidence="2" id="KW-1185">Reference proteome</keyword>
<comment type="caution">
    <text evidence="1">The sequence shown here is derived from an EMBL/GenBank/DDBJ whole genome shotgun (WGS) entry which is preliminary data.</text>
</comment>
<name>A0A1R2BA48_9CILI</name>